<organism evidence="1 2">
    <name type="scientific">Escherichia coli</name>
    <dbReference type="NCBI Taxonomy" id="562"/>
    <lineage>
        <taxon>Bacteria</taxon>
        <taxon>Pseudomonadati</taxon>
        <taxon>Pseudomonadota</taxon>
        <taxon>Gammaproteobacteria</taxon>
        <taxon>Enterobacterales</taxon>
        <taxon>Enterobacteriaceae</taxon>
        <taxon>Escherichia</taxon>
    </lineage>
</organism>
<sequence length="61" mass="7140">MARLNVEVIPPDSEVLNGIFAEIERKYARQPLTPKVIDEMQREVARLVRRMITTKVTFVRD</sequence>
<dbReference type="Proteomes" id="UP000264870">
    <property type="component" value="Unassembled WGS sequence"/>
</dbReference>
<comment type="caution">
    <text evidence="1">The sequence shown here is derived from an EMBL/GenBank/DDBJ whole genome shotgun (WGS) entry which is preliminary data.</text>
</comment>
<dbReference type="RefSeq" id="WP_060615133.1">
    <property type="nucleotide sequence ID" value="NZ_CP022154.1"/>
</dbReference>
<name>A0AB73PYM8_ECOLX</name>
<reference evidence="1 2" key="1">
    <citation type="submission" date="2017-07" db="EMBL/GenBank/DDBJ databases">
        <authorList>
            <person name="Zhi S."/>
            <person name="Banting G."/>
            <person name="Neumann N."/>
        </authorList>
    </citation>
    <scope>NUCLEOTIDE SEQUENCE [LARGE SCALE GENOMIC DNA]</scope>
    <source>
        <strain evidence="1 2">WW41</strain>
    </source>
</reference>
<evidence type="ECO:0000313" key="1">
    <source>
        <dbReference type="EMBL" id="OZP01415.1"/>
    </source>
</evidence>
<accession>A0AB73PYM8</accession>
<dbReference type="EMBL" id="NNAK01000059">
    <property type="protein sequence ID" value="OZP01415.1"/>
    <property type="molecule type" value="Genomic_DNA"/>
</dbReference>
<proteinExistence type="predicted"/>
<evidence type="ECO:0000313" key="2">
    <source>
        <dbReference type="Proteomes" id="UP000264870"/>
    </source>
</evidence>
<gene>
    <name evidence="1" type="ORF">CG702_20225</name>
</gene>
<protein>
    <submittedName>
        <fullName evidence="1">Uncharacterized protein</fullName>
    </submittedName>
</protein>
<dbReference type="AlphaFoldDB" id="A0AB73PYM8"/>